<proteinExistence type="predicted"/>
<dbReference type="Gene3D" id="1.10.10.60">
    <property type="entry name" value="Homeodomain-like"/>
    <property type="match status" value="1"/>
</dbReference>
<reference evidence="1 3" key="1">
    <citation type="submission" date="2017-11" db="EMBL/GenBank/DDBJ databases">
        <title>The genome of Rhizophagus clarus HR1 reveals common genetic basis of auxotrophy among arbuscular mycorrhizal fungi.</title>
        <authorList>
            <person name="Kobayashi Y."/>
        </authorList>
    </citation>
    <scope>NUCLEOTIDE SEQUENCE [LARGE SCALE GENOMIC DNA]</scope>
    <source>
        <strain evidence="1 3">HR1</strain>
    </source>
</reference>
<name>A0A2Z6RW52_9GLOM</name>
<dbReference type="Proteomes" id="UP000247702">
    <property type="component" value="Unassembled WGS sequence"/>
</dbReference>
<dbReference type="EMBL" id="BLAL01000338">
    <property type="protein sequence ID" value="GET04017.1"/>
    <property type="molecule type" value="Genomic_DNA"/>
</dbReference>
<evidence type="ECO:0000313" key="2">
    <source>
        <dbReference type="EMBL" id="GET04017.1"/>
    </source>
</evidence>
<dbReference type="SUPFAM" id="SSF46689">
    <property type="entry name" value="Homeodomain-like"/>
    <property type="match status" value="1"/>
</dbReference>
<dbReference type="InterPro" id="IPR009057">
    <property type="entry name" value="Homeodomain-like_sf"/>
</dbReference>
<sequence length="230" mass="27372">MPLFDANSRAIILNFMRAHGYNSNDYVGISKLIPQYNPKQIRQYWTNILDPRLNHSSLNKEEKLFIIRWIENRYPMGSINWGELINEIEQRFGKFRSKNKIKNFWNSRKRSLQNRSIEDINRLTREFDSINNALHSDATSRNSLYQNSQYHNTRNNYQPNHPSQFNEPYGMNLLQYPPSNTFTPSHFNPHQIPQHNNIHNIYQPSSTVPRTLQPNPKPPEFKKPYKMCPI</sequence>
<dbReference type="OrthoDB" id="2393614at2759"/>
<dbReference type="EMBL" id="BEXD01003985">
    <property type="protein sequence ID" value="GBC05093.1"/>
    <property type="molecule type" value="Genomic_DNA"/>
</dbReference>
<dbReference type="AlphaFoldDB" id="A0A2Z6RW52"/>
<accession>A0A2Z6RW52</accession>
<evidence type="ECO:0008006" key="4">
    <source>
        <dbReference type="Google" id="ProtNLM"/>
    </source>
</evidence>
<evidence type="ECO:0000313" key="3">
    <source>
        <dbReference type="Proteomes" id="UP000247702"/>
    </source>
</evidence>
<comment type="caution">
    <text evidence="1">The sequence shown here is derived from an EMBL/GenBank/DDBJ whole genome shotgun (WGS) entry which is preliminary data.</text>
</comment>
<protein>
    <recommendedName>
        <fullName evidence="4">HTH myb-type domain-containing protein</fullName>
    </recommendedName>
</protein>
<evidence type="ECO:0000313" key="1">
    <source>
        <dbReference type="EMBL" id="GBC05093.1"/>
    </source>
</evidence>
<dbReference type="Proteomes" id="UP000615446">
    <property type="component" value="Unassembled WGS sequence"/>
</dbReference>
<keyword evidence="3" id="KW-1185">Reference proteome</keyword>
<gene>
    <name evidence="2" type="ORF">RCL2_003031800</name>
    <name evidence="1" type="ORF">RclHR1_06020008</name>
</gene>
<reference evidence="2" key="2">
    <citation type="submission" date="2019-10" db="EMBL/GenBank/DDBJ databases">
        <title>Conservation and host-specific expression of non-tandemly repeated heterogenous ribosome RNA gene in arbuscular mycorrhizal fungi.</title>
        <authorList>
            <person name="Maeda T."/>
            <person name="Kobayashi Y."/>
            <person name="Nakagawa T."/>
            <person name="Ezawa T."/>
            <person name="Yamaguchi K."/>
            <person name="Bino T."/>
            <person name="Nishimoto Y."/>
            <person name="Shigenobu S."/>
            <person name="Kawaguchi M."/>
        </authorList>
    </citation>
    <scope>NUCLEOTIDE SEQUENCE</scope>
    <source>
        <strain evidence="2">HR1</strain>
    </source>
</reference>
<organism evidence="1 3">
    <name type="scientific">Rhizophagus clarus</name>
    <dbReference type="NCBI Taxonomy" id="94130"/>
    <lineage>
        <taxon>Eukaryota</taxon>
        <taxon>Fungi</taxon>
        <taxon>Fungi incertae sedis</taxon>
        <taxon>Mucoromycota</taxon>
        <taxon>Glomeromycotina</taxon>
        <taxon>Glomeromycetes</taxon>
        <taxon>Glomerales</taxon>
        <taxon>Glomeraceae</taxon>
        <taxon>Rhizophagus</taxon>
    </lineage>
</organism>